<organism evidence="2 3">
    <name type="scientific">Flemingia macrophylla</name>
    <dbReference type="NCBI Taxonomy" id="520843"/>
    <lineage>
        <taxon>Eukaryota</taxon>
        <taxon>Viridiplantae</taxon>
        <taxon>Streptophyta</taxon>
        <taxon>Embryophyta</taxon>
        <taxon>Tracheophyta</taxon>
        <taxon>Spermatophyta</taxon>
        <taxon>Magnoliopsida</taxon>
        <taxon>eudicotyledons</taxon>
        <taxon>Gunneridae</taxon>
        <taxon>Pentapetalae</taxon>
        <taxon>rosids</taxon>
        <taxon>fabids</taxon>
        <taxon>Fabales</taxon>
        <taxon>Fabaceae</taxon>
        <taxon>Papilionoideae</taxon>
        <taxon>50 kb inversion clade</taxon>
        <taxon>NPAAA clade</taxon>
        <taxon>indigoferoid/millettioid clade</taxon>
        <taxon>Phaseoleae</taxon>
        <taxon>Flemingia</taxon>
    </lineage>
</organism>
<comment type="caution">
    <text evidence="2">The sequence shown here is derived from an EMBL/GenBank/DDBJ whole genome shotgun (WGS) entry which is preliminary data.</text>
</comment>
<dbReference type="InterPro" id="IPR001128">
    <property type="entry name" value="Cyt_P450"/>
</dbReference>
<dbReference type="Proteomes" id="UP001603857">
    <property type="component" value="Unassembled WGS sequence"/>
</dbReference>
<accession>A0ABD1M5B0</accession>
<evidence type="ECO:0008006" key="4">
    <source>
        <dbReference type="Google" id="ProtNLM"/>
    </source>
</evidence>
<dbReference type="PRINTS" id="PR00385">
    <property type="entry name" value="P450"/>
</dbReference>
<dbReference type="InterPro" id="IPR002401">
    <property type="entry name" value="Cyt_P450_E_grp-I"/>
</dbReference>
<dbReference type="Pfam" id="PF00067">
    <property type="entry name" value="p450"/>
    <property type="match status" value="1"/>
</dbReference>
<dbReference type="PANTHER" id="PTHR47950:SF30">
    <property type="entry name" value="CYTOCHROME P450 FAMILY PROTEIN"/>
    <property type="match status" value="1"/>
</dbReference>
<dbReference type="AlphaFoldDB" id="A0ABD1M5B0"/>
<keyword evidence="3" id="KW-1185">Reference proteome</keyword>
<dbReference type="PANTHER" id="PTHR47950">
    <property type="entry name" value="CYTOCHROME P450, FAMILY 76, SUBFAMILY C, POLYPEPTIDE 5-RELATED"/>
    <property type="match status" value="1"/>
</dbReference>
<evidence type="ECO:0000313" key="3">
    <source>
        <dbReference type="Proteomes" id="UP001603857"/>
    </source>
</evidence>
<proteinExistence type="inferred from homology"/>
<dbReference type="Gene3D" id="1.10.630.10">
    <property type="entry name" value="Cytochrome P450"/>
    <property type="match status" value="1"/>
</dbReference>
<comment type="similarity">
    <text evidence="1">Belongs to the cytochrome P450 family.</text>
</comment>
<evidence type="ECO:0000256" key="1">
    <source>
        <dbReference type="ARBA" id="ARBA00010617"/>
    </source>
</evidence>
<dbReference type="SUPFAM" id="SSF48264">
    <property type="entry name" value="Cytochrome P450"/>
    <property type="match status" value="1"/>
</dbReference>
<evidence type="ECO:0000313" key="2">
    <source>
        <dbReference type="EMBL" id="KAL2330827.1"/>
    </source>
</evidence>
<protein>
    <recommendedName>
        <fullName evidence="4">Cytochrome P450</fullName>
    </recommendedName>
</protein>
<dbReference type="PRINTS" id="PR00463">
    <property type="entry name" value="EP450I"/>
</dbReference>
<sequence length="169" mass="19495">MENYYKTLLDVFDSIFEERLQREDSLKGSDVLDLFLDITRSEDSEVSRHDVLHLFLDLFVAGLDTTAATIEWVMAELLCNPEKLTKTKRENQQFLSKKRELEDSDISKLNYLQAVVKETLRLHPTAPILIHKSVAELADESKSKDMDMTEKFGITLHKVKPLMAIPIKE</sequence>
<dbReference type="EMBL" id="JBGMDY010000006">
    <property type="protein sequence ID" value="KAL2330827.1"/>
    <property type="molecule type" value="Genomic_DNA"/>
</dbReference>
<gene>
    <name evidence="2" type="ORF">Fmac_018408</name>
</gene>
<name>A0ABD1M5B0_9FABA</name>
<reference evidence="2 3" key="1">
    <citation type="submission" date="2024-08" db="EMBL/GenBank/DDBJ databases">
        <title>Insights into the chromosomal genome structure of Flemingia macrophylla.</title>
        <authorList>
            <person name="Ding Y."/>
            <person name="Zhao Y."/>
            <person name="Bi W."/>
            <person name="Wu M."/>
            <person name="Zhao G."/>
            <person name="Gong Y."/>
            <person name="Li W."/>
            <person name="Zhang P."/>
        </authorList>
    </citation>
    <scope>NUCLEOTIDE SEQUENCE [LARGE SCALE GENOMIC DNA]</scope>
    <source>
        <strain evidence="2">DYQJB</strain>
        <tissue evidence="2">Leaf</tissue>
    </source>
</reference>
<dbReference type="InterPro" id="IPR036396">
    <property type="entry name" value="Cyt_P450_sf"/>
</dbReference>